<dbReference type="InterPro" id="IPR001173">
    <property type="entry name" value="Glyco_trans_2-like"/>
</dbReference>
<feature type="transmembrane region" description="Helical" evidence="9">
    <location>
        <begin position="233"/>
        <end position="256"/>
    </location>
</feature>
<keyword evidence="6 9" id="KW-1133">Transmembrane helix</keyword>
<dbReference type="SUPFAM" id="SSF53448">
    <property type="entry name" value="Nucleotide-diphospho-sugar transferases"/>
    <property type="match status" value="1"/>
</dbReference>
<dbReference type="RefSeq" id="WP_052127717.1">
    <property type="nucleotide sequence ID" value="NZ_CP018906.1"/>
</dbReference>
<keyword evidence="7 9" id="KW-0472">Membrane</keyword>
<dbReference type="InterPro" id="IPR050256">
    <property type="entry name" value="Glycosyltransferase_2"/>
</dbReference>
<evidence type="ECO:0000256" key="7">
    <source>
        <dbReference type="ARBA" id="ARBA00023136"/>
    </source>
</evidence>
<reference evidence="11 12" key="1">
    <citation type="journal article" date="2015" name="Genome Announc.">
        <title>Genome Sequence of Lactobacillus curieae CCTCC M 2011381T, a Novel Producer of Gamma-aminobutyric Acid.</title>
        <authorList>
            <person name="Wang Y."/>
            <person name="Wang Y."/>
            <person name="Lang C."/>
            <person name="Wei D."/>
            <person name="Xu P."/>
            <person name="Xie J."/>
        </authorList>
    </citation>
    <scope>NUCLEOTIDE SEQUENCE [LARGE SCALE GENOMIC DNA]</scope>
    <source>
        <strain evidence="11 12">CCTCC M 2011381</strain>
    </source>
</reference>
<evidence type="ECO:0000256" key="2">
    <source>
        <dbReference type="ARBA" id="ARBA00022475"/>
    </source>
</evidence>
<evidence type="ECO:0000256" key="9">
    <source>
        <dbReference type="SAM" id="Phobius"/>
    </source>
</evidence>
<keyword evidence="3" id="KW-0328">Glycosyltransferase</keyword>
<dbReference type="InterPro" id="IPR029044">
    <property type="entry name" value="Nucleotide-diphossugar_trans"/>
</dbReference>
<dbReference type="Proteomes" id="UP000030361">
    <property type="component" value="Chromosome"/>
</dbReference>
<dbReference type="KEGG" id="lcu:PL11_002640"/>
<dbReference type="FunFam" id="3.90.550.10:FF:000079">
    <property type="entry name" value="Probable glycosyl transferase"/>
    <property type="match status" value="1"/>
</dbReference>
<evidence type="ECO:0000256" key="8">
    <source>
        <dbReference type="ARBA" id="ARBA00038152"/>
    </source>
</evidence>
<evidence type="ECO:0000313" key="12">
    <source>
        <dbReference type="Proteomes" id="UP000030361"/>
    </source>
</evidence>
<dbReference type="CDD" id="cd04187">
    <property type="entry name" value="DPM1_like_bac"/>
    <property type="match status" value="1"/>
</dbReference>
<dbReference type="GO" id="GO:0005886">
    <property type="term" value="C:plasma membrane"/>
    <property type="evidence" value="ECO:0007669"/>
    <property type="project" value="UniProtKB-SubCell"/>
</dbReference>
<accession>A0A1S6QH02</accession>
<name>A0A1S6QH02_9LACO</name>
<keyword evidence="12" id="KW-1185">Reference proteome</keyword>
<keyword evidence="2" id="KW-1003">Cell membrane</keyword>
<evidence type="ECO:0000256" key="4">
    <source>
        <dbReference type="ARBA" id="ARBA00022679"/>
    </source>
</evidence>
<organism evidence="11 12">
    <name type="scientific">Lentilactobacillus curieae</name>
    <dbReference type="NCBI Taxonomy" id="1138822"/>
    <lineage>
        <taxon>Bacteria</taxon>
        <taxon>Bacillati</taxon>
        <taxon>Bacillota</taxon>
        <taxon>Bacilli</taxon>
        <taxon>Lactobacillales</taxon>
        <taxon>Lactobacillaceae</taxon>
        <taxon>Lentilactobacillus</taxon>
    </lineage>
</organism>
<evidence type="ECO:0000256" key="5">
    <source>
        <dbReference type="ARBA" id="ARBA00022692"/>
    </source>
</evidence>
<evidence type="ECO:0000313" key="11">
    <source>
        <dbReference type="EMBL" id="AQW20888.1"/>
    </source>
</evidence>
<dbReference type="PANTHER" id="PTHR48090:SF1">
    <property type="entry name" value="PROPHAGE BACTOPRENOL GLUCOSYL TRANSFERASE HOMOLOG"/>
    <property type="match status" value="1"/>
</dbReference>
<dbReference type="EMBL" id="CP018906">
    <property type="protein sequence ID" value="AQW20888.1"/>
    <property type="molecule type" value="Genomic_DNA"/>
</dbReference>
<keyword evidence="5 9" id="KW-0812">Transmembrane</keyword>
<evidence type="ECO:0000256" key="6">
    <source>
        <dbReference type="ARBA" id="ARBA00022989"/>
    </source>
</evidence>
<keyword evidence="4 11" id="KW-0808">Transferase</keyword>
<protein>
    <submittedName>
        <fullName evidence="11">Glycosyltransferase</fullName>
    </submittedName>
</protein>
<comment type="subcellular location">
    <subcellularLocation>
        <location evidence="1">Cell membrane</location>
        <topology evidence="1">Multi-pass membrane protein</topology>
    </subcellularLocation>
</comment>
<gene>
    <name evidence="11" type="ORF">PL11_002640</name>
</gene>
<dbReference type="AlphaFoldDB" id="A0A1S6QH02"/>
<feature type="domain" description="Glycosyltransferase 2-like" evidence="10">
    <location>
        <begin position="9"/>
        <end position="170"/>
    </location>
</feature>
<feature type="transmembrane region" description="Helical" evidence="9">
    <location>
        <begin position="262"/>
        <end position="286"/>
    </location>
</feature>
<dbReference type="OrthoDB" id="9807778at2"/>
<dbReference type="Gene3D" id="3.90.550.10">
    <property type="entry name" value="Spore Coat Polysaccharide Biosynthesis Protein SpsA, Chain A"/>
    <property type="match status" value="1"/>
</dbReference>
<evidence type="ECO:0000256" key="1">
    <source>
        <dbReference type="ARBA" id="ARBA00004651"/>
    </source>
</evidence>
<comment type="similarity">
    <text evidence="8">Belongs to the glycosyltransferase 2 family. GtrB subfamily.</text>
</comment>
<evidence type="ECO:0000256" key="3">
    <source>
        <dbReference type="ARBA" id="ARBA00022676"/>
    </source>
</evidence>
<proteinExistence type="inferred from homology"/>
<sequence>MVEKADLVSIVLPVFNEEELIATTINKLEKYVETRNERFELIFVNDGSSDRTVQIIKHHASRKPNIKLVNFSRNFGHQLAITAGIRYTSGSAVVVMDADLQDSPEIISKMISMWQQGYDVVYGQRVARAGESKFKKFTAATFYRLLDRITSIEIPVDTGDFRLMDRKVVDVLTSMDEPEPFVRGMVSWVGFKQAAVRYERQERIAGETKYPLKKMFKLAMDGITSFSNFPLKLISIIGSGLFGIGVALILGCLIFSFSDVDILASVVVAMAGAVITSVGVLGSYIYRTFVASRKRPLYVVESAVGFTETVSQPNSARTGSVVRFKVANRDSQSNPT</sequence>
<dbReference type="Pfam" id="PF00535">
    <property type="entry name" value="Glycos_transf_2"/>
    <property type="match status" value="1"/>
</dbReference>
<dbReference type="PANTHER" id="PTHR48090">
    <property type="entry name" value="UNDECAPRENYL-PHOSPHATE 4-DEOXY-4-FORMAMIDO-L-ARABINOSE TRANSFERASE-RELATED"/>
    <property type="match status" value="1"/>
</dbReference>
<evidence type="ECO:0000259" key="10">
    <source>
        <dbReference type="Pfam" id="PF00535"/>
    </source>
</evidence>
<dbReference type="GO" id="GO:0016757">
    <property type="term" value="F:glycosyltransferase activity"/>
    <property type="evidence" value="ECO:0007669"/>
    <property type="project" value="UniProtKB-KW"/>
</dbReference>